<sequence length="96" mass="10927">MKETASFQGAVGDFGRKMAVRARDTLLPTEWWAAYGGGCPNLAQLAIRILSQTCSLIPHKLNHIPLEHMHERKNCLEHQRLSDLVFVQYNMSLKHV</sequence>
<dbReference type="PANTHER" id="PTHR32166">
    <property type="entry name" value="OSJNBA0013A04.12 PROTEIN"/>
    <property type="match status" value="1"/>
</dbReference>
<evidence type="ECO:0000259" key="1">
    <source>
        <dbReference type="Pfam" id="PF05699"/>
    </source>
</evidence>
<evidence type="ECO:0000313" key="3">
    <source>
        <dbReference type="Proteomes" id="UP000250235"/>
    </source>
</evidence>
<name>A0A2Z7AW50_9LAMI</name>
<dbReference type="Proteomes" id="UP000250235">
    <property type="component" value="Unassembled WGS sequence"/>
</dbReference>
<organism evidence="2 3">
    <name type="scientific">Dorcoceras hygrometricum</name>
    <dbReference type="NCBI Taxonomy" id="472368"/>
    <lineage>
        <taxon>Eukaryota</taxon>
        <taxon>Viridiplantae</taxon>
        <taxon>Streptophyta</taxon>
        <taxon>Embryophyta</taxon>
        <taxon>Tracheophyta</taxon>
        <taxon>Spermatophyta</taxon>
        <taxon>Magnoliopsida</taxon>
        <taxon>eudicotyledons</taxon>
        <taxon>Gunneridae</taxon>
        <taxon>Pentapetalae</taxon>
        <taxon>asterids</taxon>
        <taxon>lamiids</taxon>
        <taxon>Lamiales</taxon>
        <taxon>Gesneriaceae</taxon>
        <taxon>Didymocarpoideae</taxon>
        <taxon>Trichosporeae</taxon>
        <taxon>Loxocarpinae</taxon>
        <taxon>Dorcoceras</taxon>
    </lineage>
</organism>
<feature type="domain" description="HAT C-terminal dimerisation" evidence="1">
    <location>
        <begin position="24"/>
        <end position="91"/>
    </location>
</feature>
<evidence type="ECO:0000313" key="2">
    <source>
        <dbReference type="EMBL" id="KZV26121.1"/>
    </source>
</evidence>
<gene>
    <name evidence="2" type="ORF">F511_06047</name>
</gene>
<dbReference type="GO" id="GO:0046983">
    <property type="term" value="F:protein dimerization activity"/>
    <property type="evidence" value="ECO:0007669"/>
    <property type="project" value="InterPro"/>
</dbReference>
<proteinExistence type="predicted"/>
<reference evidence="2 3" key="1">
    <citation type="journal article" date="2015" name="Proc. Natl. Acad. Sci. U.S.A.">
        <title>The resurrection genome of Boea hygrometrica: A blueprint for survival of dehydration.</title>
        <authorList>
            <person name="Xiao L."/>
            <person name="Yang G."/>
            <person name="Zhang L."/>
            <person name="Yang X."/>
            <person name="Zhao S."/>
            <person name="Ji Z."/>
            <person name="Zhou Q."/>
            <person name="Hu M."/>
            <person name="Wang Y."/>
            <person name="Chen M."/>
            <person name="Xu Y."/>
            <person name="Jin H."/>
            <person name="Xiao X."/>
            <person name="Hu G."/>
            <person name="Bao F."/>
            <person name="Hu Y."/>
            <person name="Wan P."/>
            <person name="Li L."/>
            <person name="Deng X."/>
            <person name="Kuang T."/>
            <person name="Xiang C."/>
            <person name="Zhu J.K."/>
            <person name="Oliver M.J."/>
            <person name="He Y."/>
        </authorList>
    </citation>
    <scope>NUCLEOTIDE SEQUENCE [LARGE SCALE GENOMIC DNA]</scope>
    <source>
        <strain evidence="3">cv. XS01</strain>
    </source>
</reference>
<dbReference type="AlphaFoldDB" id="A0A2Z7AW50"/>
<dbReference type="Pfam" id="PF05699">
    <property type="entry name" value="Dimer_Tnp_hAT"/>
    <property type="match status" value="1"/>
</dbReference>
<dbReference type="PANTHER" id="PTHR32166:SF88">
    <property type="entry name" value="HAT TRANSPOSON SUPERFAMILY"/>
    <property type="match status" value="1"/>
</dbReference>
<dbReference type="OrthoDB" id="645489at2759"/>
<dbReference type="InterPro" id="IPR012337">
    <property type="entry name" value="RNaseH-like_sf"/>
</dbReference>
<protein>
    <recommendedName>
        <fullName evidence="1">HAT C-terminal dimerisation domain-containing protein</fullName>
    </recommendedName>
</protein>
<accession>A0A2Z7AW50</accession>
<dbReference type="EMBL" id="KV011788">
    <property type="protein sequence ID" value="KZV26121.1"/>
    <property type="molecule type" value="Genomic_DNA"/>
</dbReference>
<dbReference type="SUPFAM" id="SSF53098">
    <property type="entry name" value="Ribonuclease H-like"/>
    <property type="match status" value="1"/>
</dbReference>
<dbReference type="InterPro" id="IPR008906">
    <property type="entry name" value="HATC_C_dom"/>
</dbReference>
<keyword evidence="3" id="KW-1185">Reference proteome</keyword>